<keyword evidence="4" id="KW-1185">Reference proteome</keyword>
<evidence type="ECO:0000256" key="1">
    <source>
        <dbReference type="ARBA" id="ARBA00008799"/>
    </source>
</evidence>
<dbReference type="Pfam" id="PF00982">
    <property type="entry name" value="Glyco_transf_20"/>
    <property type="match status" value="1"/>
</dbReference>
<organism evidence="3 4">
    <name type="scientific">Pseudofulvimonas gallinarii</name>
    <dbReference type="NCBI Taxonomy" id="634155"/>
    <lineage>
        <taxon>Bacteria</taxon>
        <taxon>Pseudomonadati</taxon>
        <taxon>Pseudomonadota</taxon>
        <taxon>Gammaproteobacteria</taxon>
        <taxon>Lysobacterales</taxon>
        <taxon>Rhodanobacteraceae</taxon>
        <taxon>Pseudofulvimonas</taxon>
    </lineage>
</organism>
<dbReference type="GO" id="GO:0005992">
    <property type="term" value="P:trehalose biosynthetic process"/>
    <property type="evidence" value="ECO:0007669"/>
    <property type="project" value="InterPro"/>
</dbReference>
<dbReference type="InterPro" id="IPR001830">
    <property type="entry name" value="Glyco_trans_20"/>
</dbReference>
<reference evidence="3 4" key="1">
    <citation type="submission" date="2019-03" db="EMBL/GenBank/DDBJ databases">
        <title>Genomic Encyclopedia of Type Strains, Phase IV (KMG-IV): sequencing the most valuable type-strain genomes for metagenomic binning, comparative biology and taxonomic classification.</title>
        <authorList>
            <person name="Goeker M."/>
        </authorList>
    </citation>
    <scope>NUCLEOTIDE SEQUENCE [LARGE SCALE GENOMIC DNA]</scope>
    <source>
        <strain evidence="3 4">DSM 21944</strain>
    </source>
</reference>
<dbReference type="SUPFAM" id="SSF53756">
    <property type="entry name" value="UDP-Glycosyltransferase/glycogen phosphorylase"/>
    <property type="match status" value="1"/>
</dbReference>
<evidence type="ECO:0000313" key="4">
    <source>
        <dbReference type="Proteomes" id="UP000294599"/>
    </source>
</evidence>
<dbReference type="Proteomes" id="UP000294599">
    <property type="component" value="Unassembled WGS sequence"/>
</dbReference>
<dbReference type="EMBL" id="SMAF01000003">
    <property type="protein sequence ID" value="TCT00352.1"/>
    <property type="molecule type" value="Genomic_DNA"/>
</dbReference>
<sequence length="483" mass="54097">MSRLVVVSNRVGDPRQANTGGLATAMLAALRERGGVWLGWNGRFDDARAGTTQHYSDDGIEFVTFALARRQGQAYYNGFANRVLWPLLHARGDLVDYQREEYSHYQDVNHLFADVLQKRLQPGDTLWIHDYHLLPLAQRLRERGLQQAIGFFLHTPLPGVDQLRALPRHTELIGALAACDLIGVQTDADLHALHDYVTRELGARLLDRESGLYESRGQRFQCDAFPIGIDVDSVQAAAARAPRLPAVQRLRSSMGERQMAIGVDRLDYSKGIPQRFRAFGEFLQRHPQRQRQVSLLQIAPPSRGDVREYRLIRDELNQLAGAINGAWADPDWVPIRYVNKSFAQSTLTGFYRMARVGLVTPFRDGMNLVAKEFIAAQDPADPGVLVLSQMAGAARQLDSALLVNPHDLTGVAHAVETALAMPQAERQQRWTAAMDTLRRHSLEQWRQGFLDRLRDAGAARRATARPAAAKERHGRRRIPAAPG</sequence>
<gene>
    <name evidence="3" type="ORF">EDC25_103120</name>
</gene>
<dbReference type="RefSeq" id="WP_123522656.1">
    <property type="nucleotide sequence ID" value="NZ_JBHLWF010000007.1"/>
</dbReference>
<accession>A0A4R3LJC3</accession>
<comment type="caution">
    <text evidence="3">The sequence shown here is derived from an EMBL/GenBank/DDBJ whole genome shotgun (WGS) entry which is preliminary data.</text>
</comment>
<dbReference type="PANTHER" id="PTHR10788">
    <property type="entry name" value="TREHALOSE-6-PHOSPHATE SYNTHASE"/>
    <property type="match status" value="1"/>
</dbReference>
<comment type="similarity">
    <text evidence="1">Belongs to the glycosyltransferase 20 family.</text>
</comment>
<dbReference type="Gene3D" id="3.40.50.2000">
    <property type="entry name" value="Glycogen Phosphorylase B"/>
    <property type="match status" value="2"/>
</dbReference>
<dbReference type="CDD" id="cd03788">
    <property type="entry name" value="GT20_TPS"/>
    <property type="match status" value="1"/>
</dbReference>
<protein>
    <submittedName>
        <fullName evidence="3">Trehalose 6-phosphate synthase</fullName>
    </submittedName>
</protein>
<name>A0A4R3LJC3_9GAMM</name>
<dbReference type="OrthoDB" id="9815690at2"/>
<evidence type="ECO:0000313" key="3">
    <source>
        <dbReference type="EMBL" id="TCT00352.1"/>
    </source>
</evidence>
<dbReference type="GO" id="GO:0003825">
    <property type="term" value="F:alpha,alpha-trehalose-phosphate synthase (UDP-forming) activity"/>
    <property type="evidence" value="ECO:0007669"/>
    <property type="project" value="TreeGrafter"/>
</dbReference>
<dbReference type="PANTHER" id="PTHR10788:SF106">
    <property type="entry name" value="BCDNA.GH08860"/>
    <property type="match status" value="1"/>
</dbReference>
<feature type="compositionally biased region" description="Basic residues" evidence="2">
    <location>
        <begin position="472"/>
        <end position="483"/>
    </location>
</feature>
<dbReference type="AlphaFoldDB" id="A0A4R3LJC3"/>
<proteinExistence type="inferred from homology"/>
<evidence type="ECO:0000256" key="2">
    <source>
        <dbReference type="SAM" id="MobiDB-lite"/>
    </source>
</evidence>
<feature type="region of interest" description="Disordered" evidence="2">
    <location>
        <begin position="460"/>
        <end position="483"/>
    </location>
</feature>